<evidence type="ECO:0000313" key="2">
    <source>
        <dbReference type="Proteomes" id="UP000798662"/>
    </source>
</evidence>
<keyword evidence="2" id="KW-1185">Reference proteome</keyword>
<proteinExistence type="predicted"/>
<gene>
    <name evidence="1" type="ORF">I4F81_005246</name>
</gene>
<comment type="caution">
    <text evidence="1">The sequence shown here is derived from an EMBL/GenBank/DDBJ whole genome shotgun (WGS) entry which is preliminary data.</text>
</comment>
<protein>
    <submittedName>
        <fullName evidence="1">Uncharacterized protein</fullName>
    </submittedName>
</protein>
<accession>A0ACC3BYJ8</accession>
<sequence>MCAVPALVACIAPHFVQEDTARPCCPLLSPPVSSPPSSLGQALACVPHSRPLHPLPLFGRAVMAVRLDRTPGAAFVAPALAAAAARRGALPRSALGLTPAAARRHPAVGAPARMVRRRRQLRQTCMGAAGLPQPPGGGAPGFPPSTGGSSPLGAAGAPAYASTGVPATSSGGGAAWVPPGTGGGGSGGSGGGSGGGGEGSDDPAGDEEAAAAAALQSRGFTRADVPADILAAVGRGTVTASVIAAWARAASNPISRLLMATGPAMRNRFLADELFALKIGIEEAIGIFGKLSAEYERRRERFLPEADFVFANLVTALLADFALTALPAPSVALDGAAAAAKSGLGAWVASLPSNVFQTDRPFTLAQRVGGFGVKGTQLFAVGFLCCLLGQTMTSGLLLVRKALPSPGGARPPVAVPAVRSAAGEAPPSGLEAAKDKISNMVLVSLAYATFLGVSSGSRYQLVNGVEGHIFPRLFKAAPKVVEEAATFLLRVGNTFWGSQQWVMFASYTGVQVKAKSE</sequence>
<name>A0ACC3BYJ8_PYRYE</name>
<dbReference type="Proteomes" id="UP000798662">
    <property type="component" value="Chromosome 1"/>
</dbReference>
<organism evidence="1 2">
    <name type="scientific">Pyropia yezoensis</name>
    <name type="common">Susabi-nori</name>
    <name type="synonym">Porphyra yezoensis</name>
    <dbReference type="NCBI Taxonomy" id="2788"/>
    <lineage>
        <taxon>Eukaryota</taxon>
        <taxon>Rhodophyta</taxon>
        <taxon>Bangiophyceae</taxon>
        <taxon>Bangiales</taxon>
        <taxon>Bangiaceae</taxon>
        <taxon>Pyropia</taxon>
    </lineage>
</organism>
<reference evidence="1" key="1">
    <citation type="submission" date="2019-11" db="EMBL/GenBank/DDBJ databases">
        <title>Nori genome reveals adaptations in red seaweeds to the harsh intertidal environment.</title>
        <authorList>
            <person name="Wang D."/>
            <person name="Mao Y."/>
        </authorList>
    </citation>
    <scope>NUCLEOTIDE SEQUENCE</scope>
    <source>
        <tissue evidence="1">Gametophyte</tissue>
    </source>
</reference>
<evidence type="ECO:0000313" key="1">
    <source>
        <dbReference type="EMBL" id="KAK1862678.1"/>
    </source>
</evidence>
<dbReference type="EMBL" id="CM020618">
    <property type="protein sequence ID" value="KAK1862678.1"/>
    <property type="molecule type" value="Genomic_DNA"/>
</dbReference>